<dbReference type="OrthoDB" id="10542774at2759"/>
<dbReference type="AlphaFoldDB" id="A0A9N8EPU3"/>
<dbReference type="Pfam" id="PF07366">
    <property type="entry name" value="SnoaL"/>
    <property type="match status" value="1"/>
</dbReference>
<feature type="region of interest" description="Disordered" evidence="1">
    <location>
        <begin position="11"/>
        <end position="43"/>
    </location>
</feature>
<dbReference type="EMBL" id="CAICTM010001307">
    <property type="protein sequence ID" value="CAB9522500.1"/>
    <property type="molecule type" value="Genomic_DNA"/>
</dbReference>
<dbReference type="InterPro" id="IPR009959">
    <property type="entry name" value="Cyclase_SnoaL-like"/>
</dbReference>
<dbReference type="InterPro" id="IPR032710">
    <property type="entry name" value="NTF2-like_dom_sf"/>
</dbReference>
<gene>
    <name evidence="2" type="ORF">SEMRO_1309_G261570.1</name>
</gene>
<name>A0A9N8EPU3_9STRA</name>
<protein>
    <submittedName>
        <fullName evidence="2">Uncharacterized protein</fullName>
    </submittedName>
</protein>
<proteinExistence type="predicted"/>
<dbReference type="Gene3D" id="3.10.450.50">
    <property type="match status" value="1"/>
</dbReference>
<keyword evidence="3" id="KW-1185">Reference proteome</keyword>
<evidence type="ECO:0000256" key="1">
    <source>
        <dbReference type="SAM" id="MobiDB-lite"/>
    </source>
</evidence>
<dbReference type="Proteomes" id="UP001153069">
    <property type="component" value="Unassembled WGS sequence"/>
</dbReference>
<organism evidence="2 3">
    <name type="scientific">Seminavis robusta</name>
    <dbReference type="NCBI Taxonomy" id="568900"/>
    <lineage>
        <taxon>Eukaryota</taxon>
        <taxon>Sar</taxon>
        <taxon>Stramenopiles</taxon>
        <taxon>Ochrophyta</taxon>
        <taxon>Bacillariophyta</taxon>
        <taxon>Bacillariophyceae</taxon>
        <taxon>Bacillariophycidae</taxon>
        <taxon>Naviculales</taxon>
        <taxon>Naviculaceae</taxon>
        <taxon>Seminavis</taxon>
    </lineage>
</organism>
<evidence type="ECO:0000313" key="2">
    <source>
        <dbReference type="EMBL" id="CAB9522500.1"/>
    </source>
</evidence>
<evidence type="ECO:0000313" key="3">
    <source>
        <dbReference type="Proteomes" id="UP001153069"/>
    </source>
</evidence>
<dbReference type="SUPFAM" id="SSF54427">
    <property type="entry name" value="NTF2-like"/>
    <property type="match status" value="1"/>
</dbReference>
<accession>A0A9N8EPU3</accession>
<reference evidence="2" key="1">
    <citation type="submission" date="2020-06" db="EMBL/GenBank/DDBJ databases">
        <authorList>
            <consortium name="Plant Systems Biology data submission"/>
        </authorList>
    </citation>
    <scope>NUCLEOTIDE SEQUENCE</scope>
    <source>
        <strain evidence="2">D6</strain>
    </source>
</reference>
<sequence length="194" mass="21978">MMKPFKRLFRRSKSKKVEKETSDSDTCITTATDHRNSPVETAEDQNWKSELVQAFLAKWNEHDMEGAGKMVTADYVFVFADNQEMEYDDMACETTNVFHAFPDFYFQYDSIKQRESDGVVVVSNLVASGHHTAKPYAFGPCPPIQPSGKYIQNSPETLYFHFRDGKICKLIVDAEGEMTGPPGIYTQLGGFPCM</sequence>
<dbReference type="GO" id="GO:0030638">
    <property type="term" value="P:polyketide metabolic process"/>
    <property type="evidence" value="ECO:0007669"/>
    <property type="project" value="InterPro"/>
</dbReference>
<comment type="caution">
    <text evidence="2">The sequence shown here is derived from an EMBL/GenBank/DDBJ whole genome shotgun (WGS) entry which is preliminary data.</text>
</comment>